<gene>
    <name evidence="1" type="ORF">PsorP6_013079</name>
</gene>
<name>A0ACC0WET8_9STRA</name>
<comment type="caution">
    <text evidence="1">The sequence shown here is derived from an EMBL/GenBank/DDBJ whole genome shotgun (WGS) entry which is preliminary data.</text>
</comment>
<accession>A0ACC0WET8</accession>
<keyword evidence="2" id="KW-1185">Reference proteome</keyword>
<dbReference type="EMBL" id="CM047592">
    <property type="protein sequence ID" value="KAI9917348.1"/>
    <property type="molecule type" value="Genomic_DNA"/>
</dbReference>
<protein>
    <submittedName>
        <fullName evidence="1">Uncharacterized protein</fullName>
    </submittedName>
</protein>
<organism evidence="1 2">
    <name type="scientific">Peronosclerospora sorghi</name>
    <dbReference type="NCBI Taxonomy" id="230839"/>
    <lineage>
        <taxon>Eukaryota</taxon>
        <taxon>Sar</taxon>
        <taxon>Stramenopiles</taxon>
        <taxon>Oomycota</taxon>
        <taxon>Peronosporomycetes</taxon>
        <taxon>Peronosporales</taxon>
        <taxon>Peronosporaceae</taxon>
        <taxon>Peronosclerospora</taxon>
    </lineage>
</organism>
<evidence type="ECO:0000313" key="2">
    <source>
        <dbReference type="Proteomes" id="UP001163321"/>
    </source>
</evidence>
<dbReference type="Proteomes" id="UP001163321">
    <property type="component" value="Chromosome 13"/>
</dbReference>
<proteinExistence type="predicted"/>
<evidence type="ECO:0000313" key="1">
    <source>
        <dbReference type="EMBL" id="KAI9917348.1"/>
    </source>
</evidence>
<sequence>MASIPSPSSTWHHPTDVQARKLLMAQLRSHPTVAHLHSVLVTRETRWKGPTLLQRLEWLLYHSAGSLREYVHHPSLERRVQGLVTLSKRKQSLNTPPMIHKRQKLQLTITEDEQDHAFRLEARECVLMSNLDLLPHICSFLTGTDVLRCRLVNKLLYVHAPSFVRAFHIDVATTAHTLRGFRTLLHECKHLESLTISNESNQTHAKAGVTFPKASKQSIATETASYGHEVVCHVAAALATGACPLLETLQLVAPFDVAIGCDAVVSLLQAFASEHVVRKCLHNLILDATFLGDQGIEHLATLLQTRCFRELETLVVRNNFMGETGCRALLQGIEPFRALHTLDLRFNILTDTDALAIADVLDMRLPGQWETLRGNEEEEKERKPVRLAGLRTLQLDENFITCDGFHAITIALCSRDEVVTMSR</sequence>
<reference evidence="1 2" key="1">
    <citation type="journal article" date="2022" name="bioRxiv">
        <title>The genome of the oomycete Peronosclerospora sorghi, a cosmopolitan pathogen of maize and sorghum, is inflated with dispersed pseudogenes.</title>
        <authorList>
            <person name="Fletcher K."/>
            <person name="Martin F."/>
            <person name="Isakeit T."/>
            <person name="Cavanaugh K."/>
            <person name="Magill C."/>
            <person name="Michelmore R."/>
        </authorList>
    </citation>
    <scope>NUCLEOTIDE SEQUENCE [LARGE SCALE GENOMIC DNA]</scope>
    <source>
        <strain evidence="1">P6</strain>
    </source>
</reference>